<gene>
    <name evidence="2" type="ORF">GSBLH_T00004430001</name>
</gene>
<dbReference type="Gene3D" id="1.25.40.850">
    <property type="match status" value="1"/>
</dbReference>
<dbReference type="InterPro" id="IPR043154">
    <property type="entry name" value="Sec-1-like_dom1"/>
</dbReference>
<accession>D8M9I7</accession>
<dbReference type="InterPro" id="IPR043127">
    <property type="entry name" value="Sec-1-like_dom3a"/>
</dbReference>
<sequence>MSSLPTLASSPLNLVAIRDQEKNRIKELLSQIEGEKCVIIDSQINKQLIFVTEGSTVLKECGITQFIALSNTVASITSPNVLFFIRPIPEDIKMTANYIRKLEEAESPAAFTIFFFPRITRFVRELMKNEGILDSATIISTNLDIYPMDDDLLVLGIPDSYAELYLKHDYTCLQLTADALTMIQQLYGVIPAITALGPHSQAVVDMLLQARTAGKLTEVDLPPEIDRLILLDRGLDPVSAFVTPLTYEGMLDEVLGIERGAVTVSEKTLELKGDKMLTIRLNNSDSFFQEMRDYNVVKVARVLAQKVAQVGEEVKAKPQSGNVSMAEFMEFQQKLPDLLNRKQLAQTHYGLFNAVSKVTNNEDFRARWQDEHAVLSGDGNPVDLVALADVGASFVTVMRLLILYSLVNNGLKPKMFDEVRHALLQIYGFDKLLLLHNLQKLGLLIPKETAGNFATIRARMRLEQDGVTGMDMSDMSYVTSGYAPLTGRLVQAILLQNGVSAEIQKLLPVSVKEYRQEMASSLRENGMRKKVALVVLVGGMSYMEMAAIRQLKRIEQCGYEIVMMTTDIISGARVLRSLNKELPQIPVAPNP</sequence>
<dbReference type="AlphaFoldDB" id="D8M9I7"/>
<dbReference type="InterPro" id="IPR043155">
    <property type="entry name" value="VPS33_dom3b"/>
</dbReference>
<protein>
    <recommendedName>
        <fullName evidence="4">Sec1-like protein</fullName>
    </recommendedName>
</protein>
<dbReference type="FunCoup" id="D8M9I7">
    <property type="interactions" value="213"/>
</dbReference>
<keyword evidence="3" id="KW-1185">Reference proteome</keyword>
<reference evidence="2" key="1">
    <citation type="submission" date="2010-02" db="EMBL/GenBank/DDBJ databases">
        <title>Sequencing and annotation of the Blastocystis hominis genome.</title>
        <authorList>
            <person name="Wincker P."/>
        </authorList>
    </citation>
    <scope>NUCLEOTIDE SEQUENCE</scope>
    <source>
        <strain evidence="2">Singapore isolate B</strain>
    </source>
</reference>
<dbReference type="InParanoid" id="D8M9I7"/>
<evidence type="ECO:0000313" key="3">
    <source>
        <dbReference type="Proteomes" id="UP000008312"/>
    </source>
</evidence>
<dbReference type="SUPFAM" id="SSF56815">
    <property type="entry name" value="Sec1/munc18-like (SM) proteins"/>
    <property type="match status" value="1"/>
</dbReference>
<proteinExistence type="inferred from homology"/>
<comment type="similarity">
    <text evidence="1">Belongs to the STXBP/unc-18/SEC1 family.</text>
</comment>
<dbReference type="GeneID" id="24921457"/>
<dbReference type="Pfam" id="PF00995">
    <property type="entry name" value="Sec1"/>
    <property type="match status" value="1"/>
</dbReference>
<dbReference type="Gene3D" id="3.90.830.10">
    <property type="entry name" value="Syntaxin Binding Protein 1, Chain A, domain 2"/>
    <property type="match status" value="1"/>
</dbReference>
<dbReference type="InterPro" id="IPR027482">
    <property type="entry name" value="Sec1-like_dom2"/>
</dbReference>
<dbReference type="InterPro" id="IPR036045">
    <property type="entry name" value="Sec1-like_sf"/>
</dbReference>
<dbReference type="Proteomes" id="UP000008312">
    <property type="component" value="Unassembled WGS sequence"/>
</dbReference>
<dbReference type="OrthoDB" id="10262287at2759"/>
<name>D8M9I7_BLAHO</name>
<dbReference type="Gene3D" id="3.40.50.2060">
    <property type="match status" value="1"/>
</dbReference>
<dbReference type="OMA" id="LCPRMNI"/>
<evidence type="ECO:0000313" key="2">
    <source>
        <dbReference type="EMBL" id="CBK24726.2"/>
    </source>
</evidence>
<dbReference type="Gene3D" id="3.40.50.1910">
    <property type="match status" value="2"/>
</dbReference>
<organism evidence="2">
    <name type="scientific">Blastocystis hominis</name>
    <dbReference type="NCBI Taxonomy" id="12968"/>
    <lineage>
        <taxon>Eukaryota</taxon>
        <taxon>Sar</taxon>
        <taxon>Stramenopiles</taxon>
        <taxon>Bigyra</taxon>
        <taxon>Opalozoa</taxon>
        <taxon>Opalinata</taxon>
        <taxon>Blastocystidae</taxon>
        <taxon>Blastocystis</taxon>
    </lineage>
</organism>
<dbReference type="EMBL" id="FN668688">
    <property type="protein sequence ID" value="CBK24726.2"/>
    <property type="molecule type" value="Genomic_DNA"/>
</dbReference>
<dbReference type="RefSeq" id="XP_012898774.1">
    <property type="nucleotide sequence ID" value="XM_013043320.1"/>
</dbReference>
<dbReference type="InterPro" id="IPR001619">
    <property type="entry name" value="Sec1-like"/>
</dbReference>
<dbReference type="GO" id="GO:0016192">
    <property type="term" value="P:vesicle-mediated transport"/>
    <property type="evidence" value="ECO:0007669"/>
    <property type="project" value="InterPro"/>
</dbReference>
<dbReference type="PANTHER" id="PTHR11679">
    <property type="entry name" value="VESICLE PROTEIN SORTING-ASSOCIATED"/>
    <property type="match status" value="1"/>
</dbReference>
<evidence type="ECO:0000256" key="1">
    <source>
        <dbReference type="ARBA" id="ARBA00009884"/>
    </source>
</evidence>
<evidence type="ECO:0008006" key="4">
    <source>
        <dbReference type="Google" id="ProtNLM"/>
    </source>
</evidence>